<organism evidence="2 3">
    <name type="scientific">Paramecium primaurelia</name>
    <dbReference type="NCBI Taxonomy" id="5886"/>
    <lineage>
        <taxon>Eukaryota</taxon>
        <taxon>Sar</taxon>
        <taxon>Alveolata</taxon>
        <taxon>Ciliophora</taxon>
        <taxon>Intramacronucleata</taxon>
        <taxon>Oligohymenophorea</taxon>
        <taxon>Peniculida</taxon>
        <taxon>Parameciidae</taxon>
        <taxon>Paramecium</taxon>
    </lineage>
</organism>
<reference evidence="2" key="1">
    <citation type="submission" date="2021-01" db="EMBL/GenBank/DDBJ databases">
        <authorList>
            <consortium name="Genoscope - CEA"/>
            <person name="William W."/>
        </authorList>
    </citation>
    <scope>NUCLEOTIDE SEQUENCE</scope>
</reference>
<gene>
    <name evidence="2" type="ORF">PPRIM_AZ9-3.1.T1100172</name>
</gene>
<keyword evidence="1" id="KW-1133">Transmembrane helix</keyword>
<comment type="caution">
    <text evidence="2">The sequence shown here is derived from an EMBL/GenBank/DDBJ whole genome shotgun (WGS) entry which is preliminary data.</text>
</comment>
<evidence type="ECO:0000313" key="2">
    <source>
        <dbReference type="EMBL" id="CAD8099849.1"/>
    </source>
</evidence>
<proteinExistence type="predicted"/>
<dbReference type="AlphaFoldDB" id="A0A8S1P9X7"/>
<dbReference type="Proteomes" id="UP000688137">
    <property type="component" value="Unassembled WGS sequence"/>
</dbReference>
<protein>
    <recommendedName>
        <fullName evidence="4">Transmembrane protein</fullName>
    </recommendedName>
</protein>
<name>A0A8S1P9X7_PARPR</name>
<evidence type="ECO:0008006" key="4">
    <source>
        <dbReference type="Google" id="ProtNLM"/>
    </source>
</evidence>
<sequence>MLTKNQYAQLPVQSVLYQQQTQTNLKTFYLAILIIYLTKDDTVDLNYYFNILLSQIALILNNIIYITLNFNGILTTSSLESDVYIIKSTCQNNIIIPHIYNK</sequence>
<evidence type="ECO:0000256" key="1">
    <source>
        <dbReference type="SAM" id="Phobius"/>
    </source>
</evidence>
<dbReference type="EMBL" id="CAJJDM010000113">
    <property type="protein sequence ID" value="CAD8099849.1"/>
    <property type="molecule type" value="Genomic_DNA"/>
</dbReference>
<feature type="transmembrane region" description="Helical" evidence="1">
    <location>
        <begin position="47"/>
        <end position="68"/>
    </location>
</feature>
<keyword evidence="1" id="KW-0472">Membrane</keyword>
<accession>A0A8S1P9X7</accession>
<evidence type="ECO:0000313" key="3">
    <source>
        <dbReference type="Proteomes" id="UP000688137"/>
    </source>
</evidence>
<keyword evidence="1" id="KW-0812">Transmembrane</keyword>
<keyword evidence="3" id="KW-1185">Reference proteome</keyword>